<name>A0A8H4M4C5_9EURO</name>
<dbReference type="OrthoDB" id="1535081at2759"/>
<sequence length="232" mass="25403">MGGLGYVDLLPGEVYVANEVTEYLVATPSAQHGAVHLTTWLLASAFLMKRLGDTNFAYSFQECETPIHTEQPIIVDVGGGRGELFLELKAAYPNSLGEDSLVLQEYNAEIGAIPDITVMTWNYKEDRSEQPVKGALLYSLANVLHNLSDSEATKLLRNMARAMVPWPRLVIQESTKNAGCATTHAAMINVHAGKERTAAEWRDLAASSGLKLMFEAYPPVGKCLVEMMKVSE</sequence>
<keyword evidence="3" id="KW-1185">Reference proteome</keyword>
<dbReference type="InterPro" id="IPR029063">
    <property type="entry name" value="SAM-dependent_MTases_sf"/>
</dbReference>
<evidence type="ECO:0000313" key="2">
    <source>
        <dbReference type="EMBL" id="KAF4228928.1"/>
    </source>
</evidence>
<feature type="domain" description="O-methyltransferase C-terminal" evidence="1">
    <location>
        <begin position="73"/>
        <end position="210"/>
    </location>
</feature>
<accession>A0A8H4M4C5</accession>
<reference evidence="2" key="2">
    <citation type="submission" date="2020-04" db="EMBL/GenBank/DDBJ databases">
        <authorList>
            <person name="Santos R.A.C."/>
            <person name="Steenwyk J.L."/>
            <person name="Rivero-Menendez O."/>
            <person name="Mead M.E."/>
            <person name="Silva L.P."/>
            <person name="Bastos R.W."/>
            <person name="Alastruey-Izquierdo A."/>
            <person name="Goldman G.H."/>
            <person name="Rokas A."/>
        </authorList>
    </citation>
    <scope>NUCLEOTIDE SEQUENCE</scope>
    <source>
        <strain evidence="2">CNM-CM6805</strain>
    </source>
</reference>
<dbReference type="PANTHER" id="PTHR43712">
    <property type="entry name" value="PUTATIVE (AFU_ORTHOLOGUE AFUA_4G14580)-RELATED"/>
    <property type="match status" value="1"/>
</dbReference>
<dbReference type="Gene3D" id="3.40.50.150">
    <property type="entry name" value="Vaccinia Virus protein VP39"/>
    <property type="match status" value="1"/>
</dbReference>
<evidence type="ECO:0000259" key="1">
    <source>
        <dbReference type="Pfam" id="PF00891"/>
    </source>
</evidence>
<gene>
    <name evidence="2" type="ORF">CNMCM6805_001844</name>
</gene>
<dbReference type="EMBL" id="JAAAPX010000142">
    <property type="protein sequence ID" value="KAF4228928.1"/>
    <property type="molecule type" value="Genomic_DNA"/>
</dbReference>
<protein>
    <recommendedName>
        <fullName evidence="1">O-methyltransferase C-terminal domain-containing protein</fullName>
    </recommendedName>
</protein>
<dbReference type="AlphaFoldDB" id="A0A8H4M4C5"/>
<dbReference type="GO" id="GO:0008171">
    <property type="term" value="F:O-methyltransferase activity"/>
    <property type="evidence" value="ECO:0007669"/>
    <property type="project" value="InterPro"/>
</dbReference>
<organism evidence="2 3">
    <name type="scientific">Aspergillus fumigatiaffinis</name>
    <dbReference type="NCBI Taxonomy" id="340414"/>
    <lineage>
        <taxon>Eukaryota</taxon>
        <taxon>Fungi</taxon>
        <taxon>Dikarya</taxon>
        <taxon>Ascomycota</taxon>
        <taxon>Pezizomycotina</taxon>
        <taxon>Eurotiomycetes</taxon>
        <taxon>Eurotiomycetidae</taxon>
        <taxon>Eurotiales</taxon>
        <taxon>Aspergillaceae</taxon>
        <taxon>Aspergillus</taxon>
        <taxon>Aspergillus subgen. Fumigati</taxon>
    </lineage>
</organism>
<proteinExistence type="predicted"/>
<dbReference type="PANTHER" id="PTHR43712:SF18">
    <property type="entry name" value="PUTATIVE (AFU_ORTHOLOGUE AFUA_4G14240)-RELATED"/>
    <property type="match status" value="1"/>
</dbReference>
<dbReference type="Proteomes" id="UP000653565">
    <property type="component" value="Unassembled WGS sequence"/>
</dbReference>
<evidence type="ECO:0000313" key="3">
    <source>
        <dbReference type="Proteomes" id="UP000653565"/>
    </source>
</evidence>
<dbReference type="InterPro" id="IPR001077">
    <property type="entry name" value="COMT_C"/>
</dbReference>
<dbReference type="Pfam" id="PF00891">
    <property type="entry name" value="Methyltransf_2"/>
    <property type="match status" value="1"/>
</dbReference>
<dbReference type="SUPFAM" id="SSF53335">
    <property type="entry name" value="S-adenosyl-L-methionine-dependent methyltransferases"/>
    <property type="match status" value="1"/>
</dbReference>
<comment type="caution">
    <text evidence="2">The sequence shown here is derived from an EMBL/GenBank/DDBJ whole genome shotgun (WGS) entry which is preliminary data.</text>
</comment>
<reference evidence="2" key="1">
    <citation type="journal article" date="2020" name="bioRxiv">
        <title>Genomic and phenotypic heterogeneity of clinical isolates of the human pathogens Aspergillus fumigatus, Aspergillus lentulus and Aspergillus fumigatiaffinis.</title>
        <authorList>
            <person name="dos Santos R.A.C."/>
            <person name="Steenwyk J.L."/>
            <person name="Rivero-Menendez O."/>
            <person name="Mead M.E."/>
            <person name="Silva L.P."/>
            <person name="Bastos R.W."/>
            <person name="Alastruey-Izquierdo A."/>
            <person name="Goldman G.H."/>
            <person name="Rokas A."/>
        </authorList>
    </citation>
    <scope>NUCLEOTIDE SEQUENCE</scope>
    <source>
        <strain evidence="2">CNM-CM6805</strain>
    </source>
</reference>